<dbReference type="InterPro" id="IPR010994">
    <property type="entry name" value="RuvA_2-like"/>
</dbReference>
<feature type="compositionally biased region" description="Basic and acidic residues" evidence="1">
    <location>
        <begin position="122"/>
        <end position="146"/>
    </location>
</feature>
<proteinExistence type="predicted"/>
<reference evidence="3 4" key="1">
    <citation type="submission" date="2017-06" db="EMBL/GenBank/DDBJ databases">
        <authorList>
            <person name="Kim H.J."/>
            <person name="Triplett B.A."/>
        </authorList>
    </citation>
    <scope>NUCLEOTIDE SEQUENCE [LARGE SCALE GENOMIC DNA]</scope>
    <source>
        <strain evidence="3 4">U15</strain>
    </source>
</reference>
<dbReference type="RefSeq" id="WP_089398275.1">
    <property type="nucleotide sequence ID" value="NZ_FZOT01000002.1"/>
</dbReference>
<feature type="signal peptide" evidence="2">
    <location>
        <begin position="1"/>
        <end position="21"/>
    </location>
</feature>
<organism evidence="3 4">
    <name type="scientific">Noviherbaspirillum humi</name>
    <dbReference type="NCBI Taxonomy" id="1688639"/>
    <lineage>
        <taxon>Bacteria</taxon>
        <taxon>Pseudomonadati</taxon>
        <taxon>Pseudomonadota</taxon>
        <taxon>Betaproteobacteria</taxon>
        <taxon>Burkholderiales</taxon>
        <taxon>Oxalobacteraceae</taxon>
        <taxon>Noviherbaspirillum</taxon>
    </lineage>
</organism>
<dbReference type="GO" id="GO:0015628">
    <property type="term" value="P:protein secretion by the type II secretion system"/>
    <property type="evidence" value="ECO:0007669"/>
    <property type="project" value="TreeGrafter"/>
</dbReference>
<evidence type="ECO:0000313" key="4">
    <source>
        <dbReference type="Proteomes" id="UP000198284"/>
    </source>
</evidence>
<dbReference type="Proteomes" id="UP000198284">
    <property type="component" value="Unassembled WGS sequence"/>
</dbReference>
<dbReference type="PANTHER" id="PTHR21180">
    <property type="entry name" value="ENDONUCLEASE/EXONUCLEASE/PHOSPHATASE FAMILY DOMAIN-CONTAINING PROTEIN 1"/>
    <property type="match status" value="1"/>
</dbReference>
<evidence type="ECO:0000256" key="1">
    <source>
        <dbReference type="SAM" id="MobiDB-lite"/>
    </source>
</evidence>
<sequence>MIKKLLLTLATFIATMSFAFAQVDVNKADQAALDGIRGIGPAMSKRILDERKKGGDFKDWDDLQTRVKGIGEKNAAKLSAAGLNVNGQAKSGASASAKEHKKSAKGEGKRSKSADMAAQDGKTVDAKDMKPASADAKEAKKGDAKK</sequence>
<evidence type="ECO:0000256" key="2">
    <source>
        <dbReference type="SAM" id="SignalP"/>
    </source>
</evidence>
<dbReference type="GO" id="GO:0015627">
    <property type="term" value="C:type II protein secretion system complex"/>
    <property type="evidence" value="ECO:0007669"/>
    <property type="project" value="TreeGrafter"/>
</dbReference>
<name>A0A239DYH7_9BURK</name>
<protein>
    <submittedName>
        <fullName evidence="3">Competence protein ComEA</fullName>
    </submittedName>
</protein>
<keyword evidence="4" id="KW-1185">Reference proteome</keyword>
<dbReference type="SUPFAM" id="SSF47781">
    <property type="entry name" value="RuvA domain 2-like"/>
    <property type="match status" value="1"/>
</dbReference>
<dbReference type="Pfam" id="PF12836">
    <property type="entry name" value="HHH_3"/>
    <property type="match status" value="1"/>
</dbReference>
<dbReference type="Gene3D" id="1.10.150.320">
    <property type="entry name" value="Photosystem II 12 kDa extrinsic protein"/>
    <property type="match status" value="1"/>
</dbReference>
<keyword evidence="2" id="KW-0732">Signal</keyword>
<dbReference type="InterPro" id="IPR051675">
    <property type="entry name" value="Endo/Exo/Phosphatase_dom_1"/>
</dbReference>
<accession>A0A239DYH7</accession>
<feature type="chain" id="PRO_5012398972" evidence="2">
    <location>
        <begin position="22"/>
        <end position="146"/>
    </location>
</feature>
<dbReference type="EMBL" id="FZOT01000002">
    <property type="protein sequence ID" value="SNS37526.1"/>
    <property type="molecule type" value="Genomic_DNA"/>
</dbReference>
<dbReference type="OrthoDB" id="8687931at2"/>
<feature type="region of interest" description="Disordered" evidence="1">
    <location>
        <begin position="87"/>
        <end position="146"/>
    </location>
</feature>
<feature type="compositionally biased region" description="Basic and acidic residues" evidence="1">
    <location>
        <begin position="104"/>
        <end position="113"/>
    </location>
</feature>
<dbReference type="AlphaFoldDB" id="A0A239DYH7"/>
<gene>
    <name evidence="3" type="ORF">SAMN06265795_102437</name>
</gene>
<dbReference type="PANTHER" id="PTHR21180:SF32">
    <property type="entry name" value="ENDONUCLEASE_EXONUCLEASE_PHOSPHATASE FAMILY DOMAIN-CONTAINING PROTEIN 1"/>
    <property type="match status" value="1"/>
</dbReference>
<evidence type="ECO:0000313" key="3">
    <source>
        <dbReference type="EMBL" id="SNS37526.1"/>
    </source>
</evidence>